<dbReference type="Gene3D" id="3.40.390.10">
    <property type="entry name" value="Collagenase (Catalytic Domain)"/>
    <property type="match status" value="1"/>
</dbReference>
<keyword evidence="5" id="KW-1185">Reference proteome</keyword>
<sequence>MKFSTVSAFSLSLILSQVQAVPLFGRAESVSSTQTTKAAAATSTPFVWDNGKVDTYTIHQSCNATNKNQLVRAFQDVYDVASHAKDHILRFGNTSEIFIRYFGEAASAEPLGWFSRIADGDKSNLLFRCDDIDGNCQNDGWAGHWRGENGTDETVICDLSYSSRLYNDQLCSQGYTVSGSKTASSWAGDLMHRLLHTDSMGELVAGHYADSFEECLELAKTNHTLAVRNSATLRYFAIDAYTYDIAVPGIGCLGDYKAASKASSDAHTSAPKTSLAAGAKASSVPSSTPTNGDSVTTTAATGTECHTHADGVVHCS</sequence>
<feature type="signal peptide" evidence="2">
    <location>
        <begin position="1"/>
        <end position="20"/>
    </location>
</feature>
<accession>A0A0J9XHI7</accession>
<proteinExistence type="predicted"/>
<dbReference type="GO" id="GO:0008270">
    <property type="term" value="F:zinc ion binding"/>
    <property type="evidence" value="ECO:0007669"/>
    <property type="project" value="TreeGrafter"/>
</dbReference>
<keyword evidence="2" id="KW-0732">Signal</keyword>
<dbReference type="GO" id="GO:0009277">
    <property type="term" value="C:fungal-type cell wall"/>
    <property type="evidence" value="ECO:0007669"/>
    <property type="project" value="TreeGrafter"/>
</dbReference>
<dbReference type="STRING" id="1173061.A0A0J9XHI7"/>
<feature type="compositionally biased region" description="Polar residues" evidence="1">
    <location>
        <begin position="283"/>
        <end position="295"/>
    </location>
</feature>
<comment type="caution">
    <text evidence="4">The sequence shown here is derived from an EMBL/GenBank/DDBJ whole genome shotgun (WGS) entry which is preliminary data.</text>
</comment>
<evidence type="ECO:0000313" key="4">
    <source>
        <dbReference type="EMBL" id="CDO56785.1"/>
    </source>
</evidence>
<evidence type="ECO:0000259" key="3">
    <source>
        <dbReference type="Pfam" id="PF13933"/>
    </source>
</evidence>
<dbReference type="PANTHER" id="PTHR39399">
    <property type="entry name" value="PROTEIN ZPS1"/>
    <property type="match status" value="1"/>
</dbReference>
<name>A0A0J9XHI7_GEOCN</name>
<dbReference type="Proteomes" id="UP000242525">
    <property type="component" value="Unassembled WGS sequence"/>
</dbReference>
<dbReference type="Pfam" id="PF13933">
    <property type="entry name" value="HRXXH"/>
    <property type="match status" value="1"/>
</dbReference>
<dbReference type="SUPFAM" id="SSF55486">
    <property type="entry name" value="Metalloproteases ('zincins'), catalytic domain"/>
    <property type="match status" value="1"/>
</dbReference>
<reference evidence="4" key="1">
    <citation type="submission" date="2014-03" db="EMBL/GenBank/DDBJ databases">
        <authorList>
            <person name="Casaregola S."/>
        </authorList>
    </citation>
    <scope>NUCLEOTIDE SEQUENCE [LARGE SCALE GENOMIC DNA]</scope>
    <source>
        <strain evidence="4">CLIB 918</strain>
    </source>
</reference>
<feature type="region of interest" description="Disordered" evidence="1">
    <location>
        <begin position="274"/>
        <end position="296"/>
    </location>
</feature>
<dbReference type="PANTHER" id="PTHR39399:SF1">
    <property type="entry name" value="PROTEIN ZPS1"/>
    <property type="match status" value="1"/>
</dbReference>
<dbReference type="InterPro" id="IPR029482">
    <property type="entry name" value="HRXXH"/>
</dbReference>
<feature type="chain" id="PRO_5005325792" evidence="2">
    <location>
        <begin position="21"/>
        <end position="316"/>
    </location>
</feature>
<evidence type="ECO:0000256" key="2">
    <source>
        <dbReference type="SAM" id="SignalP"/>
    </source>
</evidence>
<protein>
    <submittedName>
        <fullName evidence="4">Similar to Saccharomyces cerevisiae YOL154W ZPS1 Putative GPI-anchored protein</fullName>
    </submittedName>
</protein>
<dbReference type="GO" id="GO:0005576">
    <property type="term" value="C:extracellular region"/>
    <property type="evidence" value="ECO:0007669"/>
    <property type="project" value="TreeGrafter"/>
</dbReference>
<dbReference type="GO" id="GO:0009986">
    <property type="term" value="C:cell surface"/>
    <property type="evidence" value="ECO:0007669"/>
    <property type="project" value="TreeGrafter"/>
</dbReference>
<dbReference type="InterPro" id="IPR039124">
    <property type="entry name" value="PRA1-like"/>
</dbReference>
<dbReference type="OrthoDB" id="4689212at2759"/>
<gene>
    <name evidence="4" type="ORF">BN980_GECA16s03189g</name>
</gene>
<dbReference type="GO" id="GO:0008237">
    <property type="term" value="F:metallopeptidase activity"/>
    <property type="evidence" value="ECO:0007669"/>
    <property type="project" value="InterPro"/>
</dbReference>
<dbReference type="GO" id="GO:0005178">
    <property type="term" value="F:integrin binding"/>
    <property type="evidence" value="ECO:0007669"/>
    <property type="project" value="TreeGrafter"/>
</dbReference>
<dbReference type="InterPro" id="IPR024079">
    <property type="entry name" value="MetalloPept_cat_dom_sf"/>
</dbReference>
<evidence type="ECO:0000313" key="5">
    <source>
        <dbReference type="Proteomes" id="UP000242525"/>
    </source>
</evidence>
<feature type="domain" description="Putative peptidase" evidence="3">
    <location>
        <begin position="17"/>
        <end position="255"/>
    </location>
</feature>
<dbReference type="CDD" id="cd11307">
    <property type="entry name" value="M35_Asp_f2_like"/>
    <property type="match status" value="1"/>
</dbReference>
<dbReference type="EMBL" id="CCBN010000016">
    <property type="protein sequence ID" value="CDO56785.1"/>
    <property type="molecule type" value="Genomic_DNA"/>
</dbReference>
<organism evidence="4 5">
    <name type="scientific">Geotrichum candidum</name>
    <name type="common">Oospora lactis</name>
    <name type="synonym">Dipodascus geotrichum</name>
    <dbReference type="NCBI Taxonomy" id="1173061"/>
    <lineage>
        <taxon>Eukaryota</taxon>
        <taxon>Fungi</taxon>
        <taxon>Dikarya</taxon>
        <taxon>Ascomycota</taxon>
        <taxon>Saccharomycotina</taxon>
        <taxon>Dipodascomycetes</taxon>
        <taxon>Dipodascales</taxon>
        <taxon>Dipodascaceae</taxon>
        <taxon>Geotrichum</taxon>
    </lineage>
</organism>
<evidence type="ECO:0000256" key="1">
    <source>
        <dbReference type="SAM" id="MobiDB-lite"/>
    </source>
</evidence>
<dbReference type="AlphaFoldDB" id="A0A0J9XHI7"/>